<proteinExistence type="predicted"/>
<accession>A0AA41YTY8</accession>
<keyword evidence="1" id="KW-0732">Signal</keyword>
<feature type="signal peptide" evidence="1">
    <location>
        <begin position="1"/>
        <end position="23"/>
    </location>
</feature>
<dbReference type="Proteomes" id="UP001165667">
    <property type="component" value="Unassembled WGS sequence"/>
</dbReference>
<evidence type="ECO:0000313" key="3">
    <source>
        <dbReference type="Proteomes" id="UP001165667"/>
    </source>
</evidence>
<dbReference type="EMBL" id="JAMOIM010000006">
    <property type="protein sequence ID" value="MCW6508534.1"/>
    <property type="molecule type" value="Genomic_DNA"/>
</dbReference>
<comment type="caution">
    <text evidence="2">The sequence shown here is derived from an EMBL/GenBank/DDBJ whole genome shotgun (WGS) entry which is preliminary data.</text>
</comment>
<feature type="chain" id="PRO_5041396928" evidence="1">
    <location>
        <begin position="24"/>
        <end position="390"/>
    </location>
</feature>
<reference evidence="2" key="1">
    <citation type="submission" date="2022-05" db="EMBL/GenBank/DDBJ databases">
        <authorList>
            <person name="Pankratov T."/>
        </authorList>
    </citation>
    <scope>NUCLEOTIDE SEQUENCE</scope>
    <source>
        <strain evidence="2">BP6-180914</strain>
    </source>
</reference>
<evidence type="ECO:0000256" key="1">
    <source>
        <dbReference type="SAM" id="SignalP"/>
    </source>
</evidence>
<name>A0AA41YTY8_9HYPH</name>
<dbReference type="RefSeq" id="WP_282584905.1">
    <property type="nucleotide sequence ID" value="NZ_JAMOIM010000006.1"/>
</dbReference>
<organism evidence="2 3">
    <name type="scientific">Lichenifustis flavocetrariae</name>
    <dbReference type="NCBI Taxonomy" id="2949735"/>
    <lineage>
        <taxon>Bacteria</taxon>
        <taxon>Pseudomonadati</taxon>
        <taxon>Pseudomonadota</taxon>
        <taxon>Alphaproteobacteria</taxon>
        <taxon>Hyphomicrobiales</taxon>
        <taxon>Lichenihabitantaceae</taxon>
        <taxon>Lichenifustis</taxon>
    </lineage>
</organism>
<evidence type="ECO:0000313" key="2">
    <source>
        <dbReference type="EMBL" id="MCW6508534.1"/>
    </source>
</evidence>
<keyword evidence="3" id="KW-1185">Reference proteome</keyword>
<gene>
    <name evidence="2" type="ORF">M8523_10945</name>
</gene>
<dbReference type="AlphaFoldDB" id="A0AA41YTY8"/>
<protein>
    <submittedName>
        <fullName evidence="2">Chemotaxis protein MotC</fullName>
    </submittedName>
</protein>
<sequence length="390" mass="41357">MTTRLRLLLGAMALVGTLSTARADQDATSINAPYAQMRTLQSLQDQIAHGNTAAQAAQGKLMAHIAEVFLSADAEAWSDPRNSRAAVLFILSGGKPEVVRTVLERAKLTPATDRLIKGALAYGEGEEEIATALLDPIDPKSLPNALGGHLALVKASLIAGKAPDKADKLLDLARLLMPGTLVEEAALRRQIFMLADTGQIDKVTLLSRQYLHRFGSSVYAENFRERFAIATLRMATAGDVAMLSKMDPVVREMRPDEARRFYLAMAKAAIVNGRTDAARFASDKANALAAQGTPDQARANLYSAAVLVASDRVDDGLTRLTVLDKSKLSADDASLRDAALAVGTIVSAKNSSDGTGGDSNLANDDPSARLLAHARAALDTSDKVLKGADK</sequence>